<sequence length="353" mass="38599">MELIDILKQAAAKHASDIFIIAGLPLSYKINNHITRMETERLTPQQTQELVMGIYYLAEGRDPAALQQRGDDDFSFSLVGVSRFRVSVYKQRGSLAAVIRVVAFSLPDPAQIGIPEQVLALGQKMKGLVLITGSAGSGKSTTLACIIDRINQTRNAHVITLEDPLEYLHRHSKSIISQREISTDTSSYVVALRAALRQAPDVILLGEMRDYETINVAMTAAETGHLVLSTLHTVGAANSVDRIIDVFPVQQQAQVRVQLSMVLEAVVSQQLVPTVDERVQPAFEIMMCNSAIRNMIRESKIHQIDSVIAAGGGAGMRSMNGSLLELQKQGIIDARTAVEYSLTPDLMAKRLGL</sequence>
<dbReference type="InterPro" id="IPR027417">
    <property type="entry name" value="P-loop_NTPase"/>
</dbReference>
<dbReference type="EMBL" id="FMHG01000001">
    <property type="protein sequence ID" value="SCJ73511.1"/>
    <property type="molecule type" value="Genomic_DNA"/>
</dbReference>
<organism evidence="3">
    <name type="scientific">uncultured Anaerotruncus sp</name>
    <dbReference type="NCBI Taxonomy" id="905011"/>
    <lineage>
        <taxon>Bacteria</taxon>
        <taxon>Bacillati</taxon>
        <taxon>Bacillota</taxon>
        <taxon>Clostridia</taxon>
        <taxon>Eubacteriales</taxon>
        <taxon>Oscillospiraceae</taxon>
        <taxon>Anaerotruncus</taxon>
        <taxon>environmental samples</taxon>
    </lineage>
</organism>
<name>A0A1C6IUF9_9FIRM</name>
<dbReference type="PANTHER" id="PTHR30486:SF16">
    <property type="entry name" value="TWITCHING MOTILITY PROTEIN PILT"/>
    <property type="match status" value="1"/>
</dbReference>
<feature type="domain" description="Bacterial type II secretion system protein E" evidence="2">
    <location>
        <begin position="196"/>
        <end position="210"/>
    </location>
</feature>
<dbReference type="SUPFAM" id="SSF52540">
    <property type="entry name" value="P-loop containing nucleoside triphosphate hydrolases"/>
    <property type="match status" value="1"/>
</dbReference>
<dbReference type="Gene3D" id="3.40.50.300">
    <property type="entry name" value="P-loop containing nucleotide triphosphate hydrolases"/>
    <property type="match status" value="1"/>
</dbReference>
<gene>
    <name evidence="3" type="primary">pilT_1</name>
    <name evidence="3" type="ORF">SAMEA3545359_01694</name>
</gene>
<dbReference type="NCBIfam" id="TIGR01420">
    <property type="entry name" value="pilT_fam"/>
    <property type="match status" value="1"/>
</dbReference>
<proteinExistence type="inferred from homology"/>
<dbReference type="PANTHER" id="PTHR30486">
    <property type="entry name" value="TWITCHING MOTILITY PROTEIN PILT"/>
    <property type="match status" value="1"/>
</dbReference>
<dbReference type="GO" id="GO:0016887">
    <property type="term" value="F:ATP hydrolysis activity"/>
    <property type="evidence" value="ECO:0007669"/>
    <property type="project" value="InterPro"/>
</dbReference>
<evidence type="ECO:0000313" key="3">
    <source>
        <dbReference type="EMBL" id="SCJ73511.1"/>
    </source>
</evidence>
<reference evidence="3" key="1">
    <citation type="submission" date="2015-09" db="EMBL/GenBank/DDBJ databases">
        <authorList>
            <consortium name="Pathogen Informatics"/>
        </authorList>
    </citation>
    <scope>NUCLEOTIDE SEQUENCE</scope>
    <source>
        <strain evidence="3">2789STDY5834896</strain>
    </source>
</reference>
<dbReference type="AlphaFoldDB" id="A0A1C6IUF9"/>
<accession>A0A1C6IUF9</accession>
<comment type="similarity">
    <text evidence="1">Belongs to the GSP E family.</text>
</comment>
<dbReference type="Pfam" id="PF00437">
    <property type="entry name" value="T2SSE"/>
    <property type="match status" value="1"/>
</dbReference>
<dbReference type="CDD" id="cd01131">
    <property type="entry name" value="PilT"/>
    <property type="match status" value="1"/>
</dbReference>
<dbReference type="InterPro" id="IPR001482">
    <property type="entry name" value="T2SS/T4SS_dom"/>
</dbReference>
<dbReference type="PROSITE" id="PS00662">
    <property type="entry name" value="T2SP_E"/>
    <property type="match status" value="1"/>
</dbReference>
<dbReference type="InterPro" id="IPR006321">
    <property type="entry name" value="PilT/PilU"/>
</dbReference>
<evidence type="ECO:0000256" key="1">
    <source>
        <dbReference type="ARBA" id="ARBA00006611"/>
    </source>
</evidence>
<dbReference type="Gene3D" id="3.30.450.90">
    <property type="match status" value="1"/>
</dbReference>
<evidence type="ECO:0000259" key="2">
    <source>
        <dbReference type="PROSITE" id="PS00662"/>
    </source>
</evidence>
<dbReference type="GO" id="GO:0005524">
    <property type="term" value="F:ATP binding"/>
    <property type="evidence" value="ECO:0007669"/>
    <property type="project" value="InterPro"/>
</dbReference>
<dbReference type="InterPro" id="IPR050921">
    <property type="entry name" value="T4SS_GSP_E_ATPase"/>
</dbReference>
<protein>
    <submittedName>
        <fullName evidence="3">Twitching mobility protein</fullName>
    </submittedName>
</protein>